<proteinExistence type="predicted"/>
<comment type="caution">
    <text evidence="1">The sequence shown here is derived from an EMBL/GenBank/DDBJ whole genome shotgun (WGS) entry which is preliminary data.</text>
</comment>
<reference evidence="1" key="1">
    <citation type="submission" date="2021-02" db="EMBL/GenBank/DDBJ databases">
        <authorList>
            <person name="Nowell W R."/>
        </authorList>
    </citation>
    <scope>NUCLEOTIDE SEQUENCE</scope>
</reference>
<organism evidence="1 2">
    <name type="scientific">Rotaria magnacalcarata</name>
    <dbReference type="NCBI Taxonomy" id="392030"/>
    <lineage>
        <taxon>Eukaryota</taxon>
        <taxon>Metazoa</taxon>
        <taxon>Spiralia</taxon>
        <taxon>Gnathifera</taxon>
        <taxon>Rotifera</taxon>
        <taxon>Eurotatoria</taxon>
        <taxon>Bdelloidea</taxon>
        <taxon>Philodinida</taxon>
        <taxon>Philodinidae</taxon>
        <taxon>Rotaria</taxon>
    </lineage>
</organism>
<dbReference type="Proteomes" id="UP000663834">
    <property type="component" value="Unassembled WGS sequence"/>
</dbReference>
<evidence type="ECO:0000313" key="1">
    <source>
        <dbReference type="EMBL" id="CAF1284906.1"/>
    </source>
</evidence>
<dbReference type="SUPFAM" id="SSF56059">
    <property type="entry name" value="Glutathione synthetase ATP-binding domain-like"/>
    <property type="match status" value="1"/>
</dbReference>
<protein>
    <submittedName>
        <fullName evidence="1">Uncharacterized protein</fullName>
    </submittedName>
</protein>
<dbReference type="AlphaFoldDB" id="A0A815CJL4"/>
<accession>A0A815CJL4</accession>
<dbReference type="EMBL" id="CAJNOW010000625">
    <property type="protein sequence ID" value="CAF1284906.1"/>
    <property type="molecule type" value="Genomic_DNA"/>
</dbReference>
<dbReference type="OrthoDB" id="10268014at2759"/>
<evidence type="ECO:0000313" key="2">
    <source>
        <dbReference type="Proteomes" id="UP000663834"/>
    </source>
</evidence>
<sequence>MKFAEVHQPGTFNINNHFYPEALNKSLCPEVKSFLELGNERIAERYCYLHPEANYKRLCTLMSSKPSVFHWSGSDLLHVTDHSKQKQMILLETNSCPSGQKSMPTDSYADGNSGYHKFVRLTFLTAIKAAEQSNKMIENGHLAVIYDKNPMDNRGYAAAMADIFDEATYSIEFHHSDLDPPVKFINQVMFVRDSSSNWISIRAAFRYITHTPWLCIPVQSKTIIINPIIACLAGGRNKNLADHAYQILNKENEPFGLRIRTPHTVRNVRKSDVQHLNESLGGHMVVKVPYSNAGQGVFIITNKRDLEKFMETPDYYEKYIIQSLVGSSKWIHQNDVADKKDYYHVGTRPNNRKEVFAMDLRIQVCGTDIGFQPLAIFGRRAALPLRDQLSDNDNSWAMLGTNLSHKKDHGQWATDTERLLVLDSNGWNQLGLTMDDLIDGYVQAILAHTAIDRLAQQLIKCNGGLDLTMFRELNNDAVLINEILI</sequence>
<name>A0A815CJL4_9BILA</name>
<gene>
    <name evidence="1" type="ORF">KQP761_LOCUS3972</name>
</gene>